<organism evidence="2 3">
    <name type="scientific">Ottowia pentelensis</name>
    <dbReference type="NCBI Taxonomy" id="511108"/>
    <lineage>
        <taxon>Bacteria</taxon>
        <taxon>Pseudomonadati</taxon>
        <taxon>Pseudomonadota</taxon>
        <taxon>Betaproteobacteria</taxon>
        <taxon>Burkholderiales</taxon>
        <taxon>Comamonadaceae</taxon>
        <taxon>Ottowia</taxon>
    </lineage>
</organism>
<keyword evidence="1" id="KW-0732">Signal</keyword>
<proteinExistence type="predicted"/>
<gene>
    <name evidence="2" type="ORF">ACFFGG_13080</name>
</gene>
<dbReference type="RefSeq" id="WP_377483687.1">
    <property type="nucleotide sequence ID" value="NZ_JBHLTN010000026.1"/>
</dbReference>
<feature type="chain" id="PRO_5047223977" description="Spore coat protein U domain-containing protein" evidence="1">
    <location>
        <begin position="20"/>
        <end position="114"/>
    </location>
</feature>
<comment type="caution">
    <text evidence="2">The sequence shown here is derived from an EMBL/GenBank/DDBJ whole genome shotgun (WGS) entry which is preliminary data.</text>
</comment>
<dbReference type="Proteomes" id="UP001589834">
    <property type="component" value="Unassembled WGS sequence"/>
</dbReference>
<dbReference type="EMBL" id="JBHLTN010000026">
    <property type="protein sequence ID" value="MFC0593483.1"/>
    <property type="molecule type" value="Genomic_DNA"/>
</dbReference>
<keyword evidence="3" id="KW-1185">Reference proteome</keyword>
<feature type="signal peptide" evidence="1">
    <location>
        <begin position="1"/>
        <end position="19"/>
    </location>
</feature>
<name>A0ABV6PWR0_9BURK</name>
<evidence type="ECO:0008006" key="4">
    <source>
        <dbReference type="Google" id="ProtNLM"/>
    </source>
</evidence>
<evidence type="ECO:0000256" key="1">
    <source>
        <dbReference type="SAM" id="SignalP"/>
    </source>
</evidence>
<protein>
    <recommendedName>
        <fullName evidence="4">Spore coat protein U domain-containing protein</fullName>
    </recommendedName>
</protein>
<sequence>MRLHLIVRVVMLACCSASAAAVQAGQASLTFPVRVQLLSTCRVAPPSPWDSHMAGALLIRCSHQTPFSARLVAPASTGVAATGRGMGRVSAILPTGDRPAAGPAQAPVSVHVSY</sequence>
<accession>A0ABV6PWR0</accession>
<evidence type="ECO:0000313" key="3">
    <source>
        <dbReference type="Proteomes" id="UP001589834"/>
    </source>
</evidence>
<evidence type="ECO:0000313" key="2">
    <source>
        <dbReference type="EMBL" id="MFC0593483.1"/>
    </source>
</evidence>
<reference evidence="2 3" key="1">
    <citation type="submission" date="2024-09" db="EMBL/GenBank/DDBJ databases">
        <authorList>
            <person name="Sun Q."/>
            <person name="Mori K."/>
        </authorList>
    </citation>
    <scope>NUCLEOTIDE SEQUENCE [LARGE SCALE GENOMIC DNA]</scope>
    <source>
        <strain evidence="2 3">NCAIM B.02336</strain>
    </source>
</reference>